<dbReference type="GO" id="GO:0017116">
    <property type="term" value="F:single-stranded DNA helicase activity"/>
    <property type="evidence" value="ECO:0007669"/>
    <property type="project" value="TreeGrafter"/>
</dbReference>
<keyword evidence="11" id="KW-1185">Reference proteome</keyword>
<feature type="domain" description="DOD-type homing endonuclease" evidence="9">
    <location>
        <begin position="827"/>
        <end position="966"/>
    </location>
</feature>
<keyword evidence="3" id="KW-0255">Endonuclease</keyword>
<dbReference type="Gene3D" id="1.10.10.2220">
    <property type="match status" value="1"/>
</dbReference>
<dbReference type="AlphaFoldDB" id="A0A7W9SPL0"/>
<dbReference type="InterPro" id="IPR030934">
    <property type="entry name" value="Intein_C"/>
</dbReference>
<dbReference type="Proteomes" id="UP000520814">
    <property type="component" value="Unassembled WGS sequence"/>
</dbReference>
<dbReference type="SUPFAM" id="SSF52540">
    <property type="entry name" value="P-loop containing nucleoside triphosphate hydrolases"/>
    <property type="match status" value="3"/>
</dbReference>
<feature type="region of interest" description="Disordered" evidence="8">
    <location>
        <begin position="1207"/>
        <end position="1231"/>
    </location>
</feature>
<keyword evidence="2" id="KW-0547">Nucleotide-binding</keyword>
<dbReference type="Pfam" id="PF23139">
    <property type="entry name" value="OB_YrrC"/>
    <property type="match status" value="1"/>
</dbReference>
<comment type="caution">
    <text evidence="10">The sequence shown here is derived from an EMBL/GenBank/DDBJ whole genome shotgun (WGS) entry which is preliminary data.</text>
</comment>
<keyword evidence="4" id="KW-0068">Autocatalytic cleavage</keyword>
<keyword evidence="1" id="KW-0540">Nuclease</keyword>
<evidence type="ECO:0000259" key="9">
    <source>
        <dbReference type="PROSITE" id="PS50819"/>
    </source>
</evidence>
<keyword evidence="3" id="KW-0378">Hydrolase</keyword>
<dbReference type="PRINTS" id="PR00379">
    <property type="entry name" value="INTEIN"/>
</dbReference>
<feature type="compositionally biased region" description="Pro residues" evidence="8">
    <location>
        <begin position="1222"/>
        <end position="1231"/>
    </location>
</feature>
<dbReference type="InterPro" id="IPR003586">
    <property type="entry name" value="Hint_dom_C"/>
</dbReference>
<dbReference type="Gene3D" id="2.170.16.10">
    <property type="entry name" value="Hedgehog/Intein (Hint) domain"/>
    <property type="match status" value="1"/>
</dbReference>
<organism evidence="10 11">
    <name type="scientific">Armatimonas rosea</name>
    <dbReference type="NCBI Taxonomy" id="685828"/>
    <lineage>
        <taxon>Bacteria</taxon>
        <taxon>Bacillati</taxon>
        <taxon>Armatimonadota</taxon>
        <taxon>Armatimonadia</taxon>
        <taxon>Armatimonadales</taxon>
        <taxon>Armatimonadaceae</taxon>
        <taxon>Armatimonas</taxon>
    </lineage>
</organism>
<dbReference type="GO" id="GO:0003677">
    <property type="term" value="F:DNA binding"/>
    <property type="evidence" value="ECO:0007669"/>
    <property type="project" value="InterPro"/>
</dbReference>
<dbReference type="Gene3D" id="1.10.150.20">
    <property type="entry name" value="5' to 3' exonuclease, C-terminal subdomain"/>
    <property type="match status" value="1"/>
</dbReference>
<evidence type="ECO:0000256" key="6">
    <source>
        <dbReference type="ARBA" id="ARBA00022886"/>
    </source>
</evidence>
<dbReference type="PROSITE" id="PS50818">
    <property type="entry name" value="INTEIN_C_TER"/>
    <property type="match status" value="1"/>
</dbReference>
<sequence length="1231" mass="136612">MAFTPRTREEAESYRPNEVLECTIERVTYHNEENGYAVLKVLPADARDKVKADVIPVLGNFSNPVVGESLRIFGWWDKHPQHGKQFKAVRYEVMRPATAAAIEKYLGSGMIKGIGPKAAQWMVKKFGVKTLEVIEHHPDKLQEVKGIGEKKALMIQAGFIAQKEIAAIMEFLIGHGITPTYAVKIYKYYKERAIEQVEQNPYQLATDIWGIGFRSADKIALNLGITYDAPRRLEAGMVYILNNEMESGGHCYLPQRELIEKAAENLYIKSADDLPEHDQAHEKAQLGQKLEPVLADLIQRGLLVAETIELMGHEETAIYTPSFHTTEKAVADRIHQLLNSPWRNRPKPAEIDKILESLPGHEKLSEEQDMAVRRALSESVLVLTGGPGCGKTFTTNFIVQALEKLGRRIQIAAPTGRAAKRAAEVSGREAKTIHRLLVFDPEKKGFKHGPGEPLELDVLVIDESSMLDLMLTHNTIRAIPDGAQIIFVGDVDQLPSVGPGNVLNDLIQSGRVPVARLTQVFRQAAASKIITNAHAINKGKVPELLPPSEAKNGADCVFIEVDETEELLQKIKGIVAKSLPNLGFKADEITVLSPMQRGMVGVRNLNEELQKIINPPHAEKKEHPRGGMILREGDRVMQRRNNYDKNVFNGDVGHIETINTEDQMLIVDYPEGPVEYEFAETDELNHAFSLTTHKCLHPDERIRTQRGLIPIRDIQAGDLVQTGFGQKRPVVARFETGERPIVVLKTRSGQTLRVSPEHPLWAIPSGESAALWRTAGELGVGDTLALDRTVWESAKEPELPEVVPLVGRPNAELPRVPSQMDAELAYLLGLIVGDGSYRDQKDGTVDLTSMDTEIQEAYEKTLTSYGLRVCRYAPKGSRAIRLYVVSRAFRAWLLELGLDYVSASAKHIPEIIFRASTKSRAAFLRGLFDTDGSAGKEGGSNRSVRLVTASPELADGVQQLLLSLGIVSNRRHSAVAVMLEVSGPSLPVLAERIGFGLGYKQERLEKLVASQGEVGKTNRDTIPFGVSLAEELWGVLKKRNCPEVARLRSILSRVRHGVLQMSYRHLGECLAYLEQEGLPTPPRACQTLRLHHYFDPLIRVEKTSEVVDMVDIEVEGIHSFVAGSGMICHNSQGSEYPACVIICHNTHYMMLQRNLVYTALTRAKKFAVIIGTKWALKRSVTNKHVQPRYTRLSQRLQNLVEGLGTSGLPGAAKAGKETRELPTPPMPGRLF</sequence>
<dbReference type="Pfam" id="PF13538">
    <property type="entry name" value="UvrD_C_2"/>
    <property type="match status" value="1"/>
</dbReference>
<dbReference type="RefSeq" id="WP_184195442.1">
    <property type="nucleotide sequence ID" value="NZ_JACHGW010000002.1"/>
</dbReference>
<evidence type="ECO:0000256" key="8">
    <source>
        <dbReference type="SAM" id="MobiDB-lite"/>
    </source>
</evidence>
<dbReference type="InterPro" id="IPR029493">
    <property type="entry name" value="RecD2-like_HHH"/>
</dbReference>
<dbReference type="InterPro" id="IPR003587">
    <property type="entry name" value="Hint_dom_N"/>
</dbReference>
<dbReference type="Pfam" id="PF14528">
    <property type="entry name" value="LAGLIDADG_3"/>
    <property type="match status" value="1"/>
</dbReference>
<dbReference type="GO" id="GO:0009338">
    <property type="term" value="C:exodeoxyribonuclease V complex"/>
    <property type="evidence" value="ECO:0007669"/>
    <property type="project" value="TreeGrafter"/>
</dbReference>
<dbReference type="SUPFAM" id="SSF51294">
    <property type="entry name" value="Hedgehog/intein (Hint) domain"/>
    <property type="match status" value="1"/>
</dbReference>
<dbReference type="Pfam" id="PF13245">
    <property type="entry name" value="AAA_19"/>
    <property type="match status" value="1"/>
</dbReference>
<dbReference type="GO" id="GO:0016539">
    <property type="term" value="P:intein-mediated protein splicing"/>
    <property type="evidence" value="ECO:0007669"/>
    <property type="project" value="InterPro"/>
</dbReference>
<dbReference type="InterPro" id="IPR004042">
    <property type="entry name" value="Intein_endonuc_central"/>
</dbReference>
<dbReference type="CDD" id="cd17933">
    <property type="entry name" value="DEXSc_RecD-like"/>
    <property type="match status" value="1"/>
</dbReference>
<dbReference type="InterPro" id="IPR050534">
    <property type="entry name" value="Coronavir_polyprotein_1ab"/>
</dbReference>
<name>A0A7W9SPL0_ARMRO</name>
<dbReference type="InterPro" id="IPR027434">
    <property type="entry name" value="Homing_endonucl"/>
</dbReference>
<dbReference type="PANTHER" id="PTHR43788">
    <property type="entry name" value="DNA2/NAM7 HELICASE FAMILY MEMBER"/>
    <property type="match status" value="1"/>
</dbReference>
<evidence type="ECO:0000256" key="5">
    <source>
        <dbReference type="ARBA" id="ARBA00022840"/>
    </source>
</evidence>
<evidence type="ECO:0000313" key="10">
    <source>
        <dbReference type="EMBL" id="MBB6050456.1"/>
    </source>
</evidence>
<dbReference type="Gene3D" id="3.10.28.10">
    <property type="entry name" value="Homing endonucleases"/>
    <property type="match status" value="1"/>
</dbReference>
<dbReference type="SUPFAM" id="SSF47781">
    <property type="entry name" value="RuvA domain 2-like"/>
    <property type="match status" value="1"/>
</dbReference>
<dbReference type="PANTHER" id="PTHR43788:SF6">
    <property type="entry name" value="DNA HELICASE B"/>
    <property type="match status" value="1"/>
</dbReference>
<evidence type="ECO:0000256" key="7">
    <source>
        <dbReference type="ARBA" id="ARBA00023000"/>
    </source>
</evidence>
<dbReference type="SMART" id="SM00382">
    <property type="entry name" value="AAA"/>
    <property type="match status" value="1"/>
</dbReference>
<reference evidence="10 11" key="1">
    <citation type="submission" date="2020-08" db="EMBL/GenBank/DDBJ databases">
        <title>Genomic Encyclopedia of Type Strains, Phase IV (KMG-IV): sequencing the most valuable type-strain genomes for metagenomic binning, comparative biology and taxonomic classification.</title>
        <authorList>
            <person name="Goeker M."/>
        </authorList>
    </citation>
    <scope>NUCLEOTIDE SEQUENCE [LARGE SCALE GENOMIC DNA]</scope>
    <source>
        <strain evidence="10 11">DSM 23562</strain>
    </source>
</reference>
<dbReference type="NCBIfam" id="TIGR01448">
    <property type="entry name" value="recD_rel"/>
    <property type="match status" value="1"/>
</dbReference>
<dbReference type="InterPro" id="IPR041451">
    <property type="entry name" value="RecD2_SH13"/>
</dbReference>
<gene>
    <name evidence="10" type="ORF">HNQ39_002247</name>
</gene>
<dbReference type="InterPro" id="IPR027417">
    <property type="entry name" value="P-loop_NTPase"/>
</dbReference>
<evidence type="ECO:0000313" key="11">
    <source>
        <dbReference type="Proteomes" id="UP000520814"/>
    </source>
</evidence>
<dbReference type="GO" id="GO:0004519">
    <property type="term" value="F:endonuclease activity"/>
    <property type="evidence" value="ECO:0007669"/>
    <property type="project" value="UniProtKB-KW"/>
</dbReference>
<evidence type="ECO:0000256" key="3">
    <source>
        <dbReference type="ARBA" id="ARBA00022759"/>
    </source>
</evidence>
<dbReference type="CDD" id="cd18809">
    <property type="entry name" value="SF1_C_RecD"/>
    <property type="match status" value="1"/>
</dbReference>
<dbReference type="HAMAP" id="MF_01488">
    <property type="entry name" value="RecD2"/>
    <property type="match status" value="1"/>
</dbReference>
<dbReference type="InterPro" id="IPR003593">
    <property type="entry name" value="AAA+_ATPase"/>
</dbReference>
<dbReference type="Gene3D" id="2.30.30.940">
    <property type="match status" value="1"/>
</dbReference>
<dbReference type="GO" id="GO:0006314">
    <property type="term" value="P:intron homing"/>
    <property type="evidence" value="ECO:0007669"/>
    <property type="project" value="UniProtKB-KW"/>
</dbReference>
<dbReference type="InterPro" id="IPR036844">
    <property type="entry name" value="Hint_dom_sf"/>
</dbReference>
<dbReference type="InterPro" id="IPR010994">
    <property type="entry name" value="RuvA_2-like"/>
</dbReference>
<dbReference type="PROSITE" id="PS50817">
    <property type="entry name" value="INTEIN_N_TER"/>
    <property type="match status" value="1"/>
</dbReference>
<dbReference type="Gene3D" id="3.40.50.300">
    <property type="entry name" value="P-loop containing nucleotide triphosphate hydrolases"/>
    <property type="match status" value="3"/>
</dbReference>
<keyword evidence="5" id="KW-0067">ATP-binding</keyword>
<dbReference type="SUPFAM" id="SSF55608">
    <property type="entry name" value="Homing endonucleases"/>
    <property type="match status" value="2"/>
</dbReference>
<evidence type="ECO:0000256" key="1">
    <source>
        <dbReference type="ARBA" id="ARBA00022722"/>
    </source>
</evidence>
<dbReference type="EMBL" id="JACHGW010000002">
    <property type="protein sequence ID" value="MBB6050456.1"/>
    <property type="molecule type" value="Genomic_DNA"/>
</dbReference>
<dbReference type="GO" id="GO:0005524">
    <property type="term" value="F:ATP binding"/>
    <property type="evidence" value="ECO:0007669"/>
    <property type="project" value="UniProtKB-KW"/>
</dbReference>
<dbReference type="GO" id="GO:0043139">
    <property type="term" value="F:5'-3' DNA helicase activity"/>
    <property type="evidence" value="ECO:0007669"/>
    <property type="project" value="InterPro"/>
</dbReference>
<dbReference type="SMART" id="SM00306">
    <property type="entry name" value="HintN"/>
    <property type="match status" value="1"/>
</dbReference>
<proteinExistence type="inferred from homology"/>
<dbReference type="InterPro" id="IPR006141">
    <property type="entry name" value="Intein_N"/>
</dbReference>
<keyword evidence="6" id="KW-0404">Intron homing</keyword>
<protein>
    <submittedName>
        <fullName evidence="10">RecD/TraA family predicted helicase</fullName>
    </submittedName>
</protein>
<dbReference type="Pfam" id="PF14520">
    <property type="entry name" value="HHH_5"/>
    <property type="match status" value="1"/>
</dbReference>
<accession>A0A7W9SPL0</accession>
<dbReference type="InterPro" id="IPR006345">
    <property type="entry name" value="RecD2"/>
</dbReference>
<dbReference type="InterPro" id="IPR004860">
    <property type="entry name" value="LAGLIDADG_dom"/>
</dbReference>
<dbReference type="CDD" id="cd00081">
    <property type="entry name" value="Hint"/>
    <property type="match status" value="1"/>
</dbReference>
<keyword evidence="10" id="KW-0347">Helicase</keyword>
<dbReference type="Pfam" id="PF18335">
    <property type="entry name" value="SH3_13"/>
    <property type="match status" value="1"/>
</dbReference>
<dbReference type="InterPro" id="IPR027785">
    <property type="entry name" value="UvrD-like_helicase_C"/>
</dbReference>
<dbReference type="PROSITE" id="PS50819">
    <property type="entry name" value="INTEIN_ENDONUCLEASE"/>
    <property type="match status" value="1"/>
</dbReference>
<evidence type="ECO:0000256" key="4">
    <source>
        <dbReference type="ARBA" id="ARBA00022813"/>
    </source>
</evidence>
<dbReference type="InterPro" id="IPR055446">
    <property type="entry name" value="RecD2_N_OB"/>
</dbReference>
<evidence type="ECO:0000256" key="2">
    <source>
        <dbReference type="ARBA" id="ARBA00022741"/>
    </source>
</evidence>
<keyword evidence="7" id="KW-0651">Protein splicing</keyword>
<dbReference type="Pfam" id="PF14490">
    <property type="entry name" value="HHH_RecD2"/>
    <property type="match status" value="1"/>
</dbReference>
<dbReference type="SMART" id="SM00305">
    <property type="entry name" value="HintC"/>
    <property type="match status" value="1"/>
</dbReference>
<dbReference type="InterPro" id="IPR006142">
    <property type="entry name" value="INTEIN"/>
</dbReference>